<reference evidence="2" key="1">
    <citation type="journal article" date="2011" name="PLoS ONE">
        <title>Ralstonia syzygii, the Blood Disease Bacterium and some Asian R. solanacearum strains form a single genomic species despite divergent lifestyles.</title>
        <authorList>
            <person name="Remenant B."/>
            <person name="de Cambiaire J.C."/>
            <person name="Cellier G."/>
            <person name="Jacobs J.M."/>
            <person name="Mangenot S."/>
            <person name="Barbe V."/>
            <person name="Lajus A."/>
            <person name="Vallenet D."/>
            <person name="Medigue C."/>
            <person name="Fegan M."/>
            <person name="Allen C."/>
            <person name="Prior P."/>
        </authorList>
    </citation>
    <scope>NUCLEOTIDE SEQUENCE</scope>
    <source>
        <strain evidence="2">R229</strain>
    </source>
</reference>
<gene>
    <name evidence="2" type="ORF">BDB_70006</name>
</gene>
<evidence type="ECO:0000259" key="1">
    <source>
        <dbReference type="Pfam" id="PF09664"/>
    </source>
</evidence>
<organism evidence="2">
    <name type="scientific">blood disease bacterium R229</name>
    <dbReference type="NCBI Taxonomy" id="741978"/>
    <lineage>
        <taxon>Bacteria</taxon>
        <taxon>Pseudomonadati</taxon>
        <taxon>Pseudomonadota</taxon>
        <taxon>Betaproteobacteria</taxon>
        <taxon>Burkholderiales</taxon>
        <taxon>Burkholderiaceae</taxon>
        <taxon>Ralstonia</taxon>
        <taxon>Ralstonia solanacearum species complex</taxon>
    </lineage>
</organism>
<feature type="domain" description="DUF2399" evidence="1">
    <location>
        <begin position="2"/>
        <end position="84"/>
    </location>
</feature>
<name>G2ZKL8_9RALS</name>
<reference evidence="2" key="2">
    <citation type="submission" date="2011-04" db="EMBL/GenBank/DDBJ databases">
        <authorList>
            <person name="Genoscope - CEA"/>
        </authorList>
    </citation>
    <scope>NUCLEOTIDE SEQUENCE</scope>
    <source>
        <strain evidence="2">R229</strain>
    </source>
</reference>
<dbReference type="AlphaFoldDB" id="G2ZKL8"/>
<dbReference type="EMBL" id="FR854063">
    <property type="protein sequence ID" value="CCA79581.1"/>
    <property type="molecule type" value="Genomic_DNA"/>
</dbReference>
<evidence type="ECO:0000313" key="2">
    <source>
        <dbReference type="EMBL" id="CCA79581.1"/>
    </source>
</evidence>
<dbReference type="InterPro" id="IPR024465">
    <property type="entry name" value="DUF2399"/>
</dbReference>
<protein>
    <recommendedName>
        <fullName evidence="1">DUF2399 domain-containing protein</fullName>
    </recommendedName>
</protein>
<sequence length="87" mass="9594">MYHGDFDWPGIQIGNQLMSAWEAQPWRFTSLDYEAAIQKDSPLRHPLNGASVPASWDETLTAAMHHHGIAIAEEAVAPVLLGDLDRG</sequence>
<proteinExistence type="predicted"/>
<accession>G2ZKL8</accession>
<dbReference type="Pfam" id="PF09664">
    <property type="entry name" value="DUF2399"/>
    <property type="match status" value="1"/>
</dbReference>